<evidence type="ECO:0000313" key="4">
    <source>
        <dbReference type="Proteomes" id="UP000243459"/>
    </source>
</evidence>
<proteinExistence type="predicted"/>
<name>A0A5P1EM83_ASPOF</name>
<keyword evidence="4" id="KW-1185">Reference proteome</keyword>
<sequence length="146" mass="16307">MPEAEISWPYTNHIRHVPNSIQQGFCFSSSNFSPLHNSIFLVTKTCTSRILESTTRVFESLAFNIVARINDLLYVDDLSKHSDQKNAMIPCSILIFSTPYATAYGTPSFSPVPLISLACGEKTPFSIRKGHNQGFSVKKVLSDYLN</sequence>
<evidence type="ECO:0000256" key="1">
    <source>
        <dbReference type="PROSITE-ProRule" id="PRU00663"/>
    </source>
</evidence>
<organism evidence="3 4">
    <name type="scientific">Asparagus officinalis</name>
    <name type="common">Garden asparagus</name>
    <dbReference type="NCBI Taxonomy" id="4686"/>
    <lineage>
        <taxon>Eukaryota</taxon>
        <taxon>Viridiplantae</taxon>
        <taxon>Streptophyta</taxon>
        <taxon>Embryophyta</taxon>
        <taxon>Tracheophyta</taxon>
        <taxon>Spermatophyta</taxon>
        <taxon>Magnoliopsida</taxon>
        <taxon>Liliopsida</taxon>
        <taxon>Asparagales</taxon>
        <taxon>Asparagaceae</taxon>
        <taxon>Asparagoideae</taxon>
        <taxon>Asparagus</taxon>
    </lineage>
</organism>
<accession>A0A5P1EM83</accession>
<dbReference type="EMBL" id="CM007386">
    <property type="protein sequence ID" value="ONK67112.1"/>
    <property type="molecule type" value="Genomic_DNA"/>
</dbReference>
<feature type="domain" description="PRONE" evidence="2">
    <location>
        <begin position="1"/>
        <end position="86"/>
    </location>
</feature>
<dbReference type="InterPro" id="IPR005512">
    <property type="entry name" value="PRONE_dom"/>
</dbReference>
<dbReference type="GO" id="GO:0005085">
    <property type="term" value="F:guanyl-nucleotide exchange factor activity"/>
    <property type="evidence" value="ECO:0007669"/>
    <property type="project" value="UniProtKB-UniRule"/>
</dbReference>
<dbReference type="AlphaFoldDB" id="A0A5P1EM83"/>
<keyword evidence="1" id="KW-0344">Guanine-nucleotide releasing factor</keyword>
<protein>
    <recommendedName>
        <fullName evidence="2">PRONE domain-containing protein</fullName>
    </recommendedName>
</protein>
<gene>
    <name evidence="3" type="ORF">A4U43_C06F15840</name>
</gene>
<dbReference type="Gramene" id="ONK67112">
    <property type="protein sequence ID" value="ONK67112"/>
    <property type="gene ID" value="A4U43_C06F15840"/>
</dbReference>
<reference evidence="4" key="1">
    <citation type="journal article" date="2017" name="Nat. Commun.">
        <title>The asparagus genome sheds light on the origin and evolution of a young Y chromosome.</title>
        <authorList>
            <person name="Harkess A."/>
            <person name="Zhou J."/>
            <person name="Xu C."/>
            <person name="Bowers J.E."/>
            <person name="Van der Hulst R."/>
            <person name="Ayyampalayam S."/>
            <person name="Mercati F."/>
            <person name="Riccardi P."/>
            <person name="McKain M.R."/>
            <person name="Kakrana A."/>
            <person name="Tang H."/>
            <person name="Ray J."/>
            <person name="Groenendijk J."/>
            <person name="Arikit S."/>
            <person name="Mathioni S.M."/>
            <person name="Nakano M."/>
            <person name="Shan H."/>
            <person name="Telgmann-Rauber A."/>
            <person name="Kanno A."/>
            <person name="Yue Z."/>
            <person name="Chen H."/>
            <person name="Li W."/>
            <person name="Chen Y."/>
            <person name="Xu X."/>
            <person name="Zhang Y."/>
            <person name="Luo S."/>
            <person name="Chen H."/>
            <person name="Gao J."/>
            <person name="Mao Z."/>
            <person name="Pires J.C."/>
            <person name="Luo M."/>
            <person name="Kudrna D."/>
            <person name="Wing R.A."/>
            <person name="Meyers B.C."/>
            <person name="Yi K."/>
            <person name="Kong H."/>
            <person name="Lavrijsen P."/>
            <person name="Sunseri F."/>
            <person name="Falavigna A."/>
            <person name="Ye Y."/>
            <person name="Leebens-Mack J.H."/>
            <person name="Chen G."/>
        </authorList>
    </citation>
    <scope>NUCLEOTIDE SEQUENCE [LARGE SCALE GENOMIC DNA]</scope>
    <source>
        <strain evidence="4">cv. DH0086</strain>
    </source>
</reference>
<dbReference type="Gene3D" id="1.20.58.2010">
    <property type="entry name" value="PRONE domain, subdomain 1"/>
    <property type="match status" value="1"/>
</dbReference>
<evidence type="ECO:0000259" key="2">
    <source>
        <dbReference type="PROSITE" id="PS51334"/>
    </source>
</evidence>
<dbReference type="Proteomes" id="UP000243459">
    <property type="component" value="Chromosome 6"/>
</dbReference>
<dbReference type="PROSITE" id="PS51334">
    <property type="entry name" value="PRONE"/>
    <property type="match status" value="1"/>
</dbReference>
<dbReference type="Pfam" id="PF03759">
    <property type="entry name" value="PRONE"/>
    <property type="match status" value="1"/>
</dbReference>
<evidence type="ECO:0000313" key="3">
    <source>
        <dbReference type="EMBL" id="ONK67112.1"/>
    </source>
</evidence>